<evidence type="ECO:0000313" key="3">
    <source>
        <dbReference type="Proteomes" id="UP000654257"/>
    </source>
</evidence>
<reference evidence="2" key="2">
    <citation type="submission" date="2020-09" db="EMBL/GenBank/DDBJ databases">
        <authorList>
            <person name="Sun Q."/>
            <person name="Sedlacek I."/>
        </authorList>
    </citation>
    <scope>NUCLEOTIDE SEQUENCE</scope>
    <source>
        <strain evidence="2">CCM 7905</strain>
    </source>
</reference>
<name>A0A917G4K1_9NOCA</name>
<dbReference type="Proteomes" id="UP000654257">
    <property type="component" value="Unassembled WGS sequence"/>
</dbReference>
<feature type="signal peptide" evidence="1">
    <location>
        <begin position="1"/>
        <end position="20"/>
    </location>
</feature>
<dbReference type="RefSeq" id="WP_188546714.1">
    <property type="nucleotide sequence ID" value="NZ_BMCU01000005.1"/>
</dbReference>
<dbReference type="AlphaFoldDB" id="A0A917G4K1"/>
<gene>
    <name evidence="2" type="ORF">GCM10007304_40410</name>
</gene>
<proteinExistence type="predicted"/>
<evidence type="ECO:0000313" key="2">
    <source>
        <dbReference type="EMBL" id="GGG22510.1"/>
    </source>
</evidence>
<dbReference type="EMBL" id="BMCU01000005">
    <property type="protein sequence ID" value="GGG22510.1"/>
    <property type="molecule type" value="Genomic_DNA"/>
</dbReference>
<reference evidence="2" key="1">
    <citation type="journal article" date="2014" name="Int. J. Syst. Evol. Microbiol.">
        <title>Complete genome sequence of Corynebacterium casei LMG S-19264T (=DSM 44701T), isolated from a smear-ripened cheese.</title>
        <authorList>
            <consortium name="US DOE Joint Genome Institute (JGI-PGF)"/>
            <person name="Walter F."/>
            <person name="Albersmeier A."/>
            <person name="Kalinowski J."/>
            <person name="Ruckert C."/>
        </authorList>
    </citation>
    <scope>NUCLEOTIDE SEQUENCE</scope>
    <source>
        <strain evidence="2">CCM 7905</strain>
    </source>
</reference>
<evidence type="ECO:0000256" key="1">
    <source>
        <dbReference type="SAM" id="SignalP"/>
    </source>
</evidence>
<feature type="chain" id="PRO_5037010197" description="DUF2771 domain-containing protein" evidence="1">
    <location>
        <begin position="21"/>
        <end position="165"/>
    </location>
</feature>
<dbReference type="Pfam" id="PF10969">
    <property type="entry name" value="DUF2771"/>
    <property type="match status" value="1"/>
</dbReference>
<evidence type="ECO:0008006" key="4">
    <source>
        <dbReference type="Google" id="ProtNLM"/>
    </source>
</evidence>
<organism evidence="2 3">
    <name type="scientific">Rhodococcoides trifolii</name>
    <dbReference type="NCBI Taxonomy" id="908250"/>
    <lineage>
        <taxon>Bacteria</taxon>
        <taxon>Bacillati</taxon>
        <taxon>Actinomycetota</taxon>
        <taxon>Actinomycetes</taxon>
        <taxon>Mycobacteriales</taxon>
        <taxon>Nocardiaceae</taxon>
        <taxon>Rhodococcoides</taxon>
    </lineage>
</organism>
<keyword evidence="3" id="KW-1185">Reference proteome</keyword>
<dbReference type="InterPro" id="IPR024495">
    <property type="entry name" value="DUF2771"/>
</dbReference>
<sequence>MTRTIALVSALLAVIAVAFAAVMFVVIRNAPDVPPTVSAFADGRAVEVAPFRYCPVSAPLCDYDGETATVPVRPGHPLQLSLPTAISEAPWGLATVYQGDDGDVVENDAFFLPDQRNSMTVPAVDPDGRALIGVEVRLPSGVIDTDTNQEEIVSHAIWSIATAAG</sequence>
<comment type="caution">
    <text evidence="2">The sequence shown here is derived from an EMBL/GenBank/DDBJ whole genome shotgun (WGS) entry which is preliminary data.</text>
</comment>
<accession>A0A917G4K1</accession>
<protein>
    <recommendedName>
        <fullName evidence="4">DUF2771 domain-containing protein</fullName>
    </recommendedName>
</protein>
<keyword evidence="1" id="KW-0732">Signal</keyword>